<comment type="caution">
    <text evidence="1">The sequence shown here is derived from an EMBL/GenBank/DDBJ whole genome shotgun (WGS) entry which is preliminary data.</text>
</comment>
<keyword evidence="2" id="KW-1185">Reference proteome</keyword>
<organism evidence="1 2">
    <name type="scientific">Symbiodinium natans</name>
    <dbReference type="NCBI Taxonomy" id="878477"/>
    <lineage>
        <taxon>Eukaryota</taxon>
        <taxon>Sar</taxon>
        <taxon>Alveolata</taxon>
        <taxon>Dinophyceae</taxon>
        <taxon>Suessiales</taxon>
        <taxon>Symbiodiniaceae</taxon>
        <taxon>Symbiodinium</taxon>
    </lineage>
</organism>
<dbReference type="AlphaFoldDB" id="A0A812QXC7"/>
<evidence type="ECO:0000313" key="2">
    <source>
        <dbReference type="Proteomes" id="UP000604046"/>
    </source>
</evidence>
<reference evidence="1" key="1">
    <citation type="submission" date="2021-02" db="EMBL/GenBank/DDBJ databases">
        <authorList>
            <person name="Dougan E. K."/>
            <person name="Rhodes N."/>
            <person name="Thang M."/>
            <person name="Chan C."/>
        </authorList>
    </citation>
    <scope>NUCLEOTIDE SEQUENCE</scope>
</reference>
<sequence>MPRNTGRVDKCFLQVDFRNAFNTVDRAAMLLQVRLHMRGLSPWAECCYDHHSRLLFHHSPLSSEAGVQQYNPLGPLLFALALHPALQAAAAGGPELAFAFLDDSYLTGGSKQVAAGLARLTAASRQVGLKLNPSNQHGRFDIIYRNESLYSDECRYSDNL</sequence>
<protein>
    <submittedName>
        <fullName evidence="1">STRN3 protein</fullName>
    </submittedName>
</protein>
<proteinExistence type="predicted"/>
<name>A0A812QXC7_9DINO</name>
<dbReference type="PANTHER" id="PTHR48462:SF1">
    <property type="entry name" value="PROTEIN, PUTATIVE-RELATED"/>
    <property type="match status" value="1"/>
</dbReference>
<evidence type="ECO:0000313" key="1">
    <source>
        <dbReference type="EMBL" id="CAE7408225.1"/>
    </source>
</evidence>
<dbReference type="OrthoDB" id="7433202at2759"/>
<dbReference type="EMBL" id="CAJNDS010002279">
    <property type="protein sequence ID" value="CAE7408225.1"/>
    <property type="molecule type" value="Genomic_DNA"/>
</dbReference>
<gene>
    <name evidence="1" type="primary">STRN3</name>
    <name evidence="1" type="ORF">SNAT2548_LOCUS22205</name>
</gene>
<accession>A0A812QXC7</accession>
<dbReference type="Proteomes" id="UP000604046">
    <property type="component" value="Unassembled WGS sequence"/>
</dbReference>
<dbReference type="PANTHER" id="PTHR48462">
    <property type="entry name" value="PROTEIN, PUTATIVE-RELATED"/>
    <property type="match status" value="1"/>
</dbReference>